<reference evidence="2" key="1">
    <citation type="submission" date="2018-05" db="EMBL/GenBank/DDBJ databases">
        <title>Draft genome of Mucuna pruriens seed.</title>
        <authorList>
            <person name="Nnadi N.E."/>
            <person name="Vos R."/>
            <person name="Hasami M.H."/>
            <person name="Devisetty U.K."/>
            <person name="Aguiy J.C."/>
        </authorList>
    </citation>
    <scope>NUCLEOTIDE SEQUENCE [LARGE SCALE GENOMIC DNA]</scope>
    <source>
        <strain evidence="2">JCA_2017</strain>
    </source>
</reference>
<evidence type="ECO:0000313" key="3">
    <source>
        <dbReference type="Proteomes" id="UP000257109"/>
    </source>
</evidence>
<feature type="compositionally biased region" description="Basic and acidic residues" evidence="1">
    <location>
        <begin position="57"/>
        <end position="66"/>
    </location>
</feature>
<evidence type="ECO:0000313" key="2">
    <source>
        <dbReference type="EMBL" id="RDY06148.1"/>
    </source>
</evidence>
<dbReference type="Proteomes" id="UP000257109">
    <property type="component" value="Unassembled WGS sequence"/>
</dbReference>
<sequence>MHSGWNTWSHLGIKRSVSVSSNSHKHTAHSSVPFPSLWILTTEYSSVGNASITAGSRPRDPRRERPAPPARGVSAVADVDGEEAHEEERGDEDDDYDGHGGAEAVVIRIVLVIVPGLCCGEGEDEEE</sequence>
<name>A0A371HTP3_MUCPR</name>
<dbReference type="AlphaFoldDB" id="A0A371HTP3"/>
<gene>
    <name evidence="2" type="ORF">CR513_09916</name>
</gene>
<keyword evidence="3" id="KW-1185">Reference proteome</keyword>
<feature type="non-terminal residue" evidence="2">
    <location>
        <position position="1"/>
    </location>
</feature>
<protein>
    <submittedName>
        <fullName evidence="2">Uncharacterized protein</fullName>
    </submittedName>
</protein>
<feature type="compositionally biased region" description="Acidic residues" evidence="1">
    <location>
        <begin position="79"/>
        <end position="96"/>
    </location>
</feature>
<comment type="caution">
    <text evidence="2">The sequence shown here is derived from an EMBL/GenBank/DDBJ whole genome shotgun (WGS) entry which is preliminary data.</text>
</comment>
<accession>A0A371HTP3</accession>
<evidence type="ECO:0000256" key="1">
    <source>
        <dbReference type="SAM" id="MobiDB-lite"/>
    </source>
</evidence>
<proteinExistence type="predicted"/>
<dbReference type="EMBL" id="QJKJ01001745">
    <property type="protein sequence ID" value="RDY06148.1"/>
    <property type="molecule type" value="Genomic_DNA"/>
</dbReference>
<feature type="region of interest" description="Disordered" evidence="1">
    <location>
        <begin position="50"/>
        <end position="99"/>
    </location>
</feature>
<organism evidence="2 3">
    <name type="scientific">Mucuna pruriens</name>
    <name type="common">Velvet bean</name>
    <name type="synonym">Dolichos pruriens</name>
    <dbReference type="NCBI Taxonomy" id="157652"/>
    <lineage>
        <taxon>Eukaryota</taxon>
        <taxon>Viridiplantae</taxon>
        <taxon>Streptophyta</taxon>
        <taxon>Embryophyta</taxon>
        <taxon>Tracheophyta</taxon>
        <taxon>Spermatophyta</taxon>
        <taxon>Magnoliopsida</taxon>
        <taxon>eudicotyledons</taxon>
        <taxon>Gunneridae</taxon>
        <taxon>Pentapetalae</taxon>
        <taxon>rosids</taxon>
        <taxon>fabids</taxon>
        <taxon>Fabales</taxon>
        <taxon>Fabaceae</taxon>
        <taxon>Papilionoideae</taxon>
        <taxon>50 kb inversion clade</taxon>
        <taxon>NPAAA clade</taxon>
        <taxon>indigoferoid/millettioid clade</taxon>
        <taxon>Phaseoleae</taxon>
        <taxon>Mucuna</taxon>
    </lineage>
</organism>